<dbReference type="EMBL" id="CP007515">
    <property type="protein sequence ID" value="AHY48145.1"/>
    <property type="molecule type" value="Genomic_DNA"/>
</dbReference>
<geneLocation type="plasmid" evidence="1">
    <name>1</name>
</geneLocation>
<keyword evidence="1" id="KW-0223">Dioxygenase</keyword>
<protein>
    <submittedName>
        <fullName evidence="1">Glyoxalase/Bleomycin resistance protein/Dioxygenase superfamily</fullName>
    </submittedName>
    <submittedName>
        <fullName evidence="2">VOC family protein</fullName>
    </submittedName>
</protein>
<dbReference type="Gene3D" id="3.10.180.10">
    <property type="entry name" value="2,3-Dihydroxybiphenyl 1,2-Dioxygenase, domain 1"/>
    <property type="match status" value="1"/>
</dbReference>
<dbReference type="RefSeq" id="WP_051590015.1">
    <property type="nucleotide sequence ID" value="NZ_CP007515.1"/>
</dbReference>
<dbReference type="EMBL" id="JAWXXX010000002">
    <property type="protein sequence ID" value="MDX5895416.1"/>
    <property type="molecule type" value="Genomic_DNA"/>
</dbReference>
<dbReference type="InterPro" id="IPR029068">
    <property type="entry name" value="Glyas_Bleomycin-R_OHBP_Dase"/>
</dbReference>
<dbReference type="Proteomes" id="UP000025229">
    <property type="component" value="Plasmid 1"/>
</dbReference>
<keyword evidence="3" id="KW-1185">Reference proteome</keyword>
<name>A0A023X7X8_RUBRA</name>
<accession>A0A023X7X8</accession>
<evidence type="ECO:0000313" key="3">
    <source>
        <dbReference type="Proteomes" id="UP000025229"/>
    </source>
</evidence>
<evidence type="ECO:0000313" key="1">
    <source>
        <dbReference type="EMBL" id="AHY48145.1"/>
    </source>
</evidence>
<dbReference type="eggNOG" id="COG0346">
    <property type="taxonomic scope" value="Bacteria"/>
</dbReference>
<dbReference type="KEGG" id="rrd:RradSPS_2862"/>
<keyword evidence="1" id="KW-0614">Plasmid</keyword>
<gene>
    <name evidence="1" type="ORF">RradSPS_2862</name>
    <name evidence="2" type="ORF">SIL72_15420</name>
</gene>
<reference evidence="2" key="2">
    <citation type="submission" date="2023-11" db="EMBL/GenBank/DDBJ databases">
        <title>MicrobeMod: A computational toolkit for identifying prokaryotic methylation and restriction-modification with nanopore sequencing.</title>
        <authorList>
            <person name="Crits-Christoph A."/>
            <person name="Kang S.C."/>
            <person name="Lee H."/>
            <person name="Ostrov N."/>
        </authorList>
    </citation>
    <scope>NUCLEOTIDE SEQUENCE</scope>
    <source>
        <strain evidence="2">ATCC 51242</strain>
    </source>
</reference>
<dbReference type="AlphaFoldDB" id="A0A023X7X8"/>
<dbReference type="OrthoDB" id="9792173at2"/>
<dbReference type="SUPFAM" id="SSF54593">
    <property type="entry name" value="Glyoxalase/Bleomycin resistance protein/Dihydroxybiphenyl dioxygenase"/>
    <property type="match status" value="1"/>
</dbReference>
<organism evidence="1 3">
    <name type="scientific">Rubrobacter radiotolerans</name>
    <name type="common">Arthrobacter radiotolerans</name>
    <dbReference type="NCBI Taxonomy" id="42256"/>
    <lineage>
        <taxon>Bacteria</taxon>
        <taxon>Bacillati</taxon>
        <taxon>Actinomycetota</taxon>
        <taxon>Rubrobacteria</taxon>
        <taxon>Rubrobacterales</taxon>
        <taxon>Rubrobacteraceae</taxon>
        <taxon>Rubrobacter</taxon>
    </lineage>
</organism>
<dbReference type="GO" id="GO:0051213">
    <property type="term" value="F:dioxygenase activity"/>
    <property type="evidence" value="ECO:0007669"/>
    <property type="project" value="UniProtKB-KW"/>
</dbReference>
<dbReference type="Proteomes" id="UP001281130">
    <property type="component" value="Unassembled WGS sequence"/>
</dbReference>
<sequence length="157" mass="17758">MRDPIFNETLQLGIVVRDLEATVRRYEEDYGIGPWTFAQIDLGEANNYREYGRPDERSNRIAVAWVGQVMWELIEPLDEEGIFAHFLSEKGEGIHHVAVGTPNFYETVAGTERENKLMLSCEFSGIDIAYLDTQRNLGVTIEIASGMPGDREDSDVT</sequence>
<evidence type="ECO:0000313" key="2">
    <source>
        <dbReference type="EMBL" id="MDX5895416.1"/>
    </source>
</evidence>
<dbReference type="HOGENOM" id="CLU_046006_3_1_11"/>
<keyword evidence="1" id="KW-0560">Oxidoreductase</keyword>
<reference evidence="1 3" key="1">
    <citation type="submission" date="2014-03" db="EMBL/GenBank/DDBJ databases">
        <title>Complete genome sequence of the Radio-Resistant Rubrobacter radiotolerans RSPS-4.</title>
        <authorList>
            <person name="Egas C.C."/>
            <person name="Barroso C.C."/>
            <person name="Froufe H.J.C."/>
            <person name="Pacheco J.J."/>
            <person name="Albuquerque L.L."/>
            <person name="da Costa M.M.S."/>
        </authorList>
    </citation>
    <scope>NUCLEOTIDE SEQUENCE [LARGE SCALE GENOMIC DNA]</scope>
    <source>
        <strain evidence="1 3">RSPS-4</strain>
        <plasmid evidence="1 3">1</plasmid>
    </source>
</reference>
<dbReference type="Pfam" id="PF13669">
    <property type="entry name" value="Glyoxalase_4"/>
    <property type="match status" value="1"/>
</dbReference>
<proteinExistence type="predicted"/>